<name>A0AAV6MR94_9ROSI</name>
<sequence length="106" mass="11734">MQATGPSALDMIDEIAIGAEGSIAQQLDQPSTTLYWTSRSSACNPNPKKIKFLNQILNQSKIQEEPRKEEQKPSSDQEEQSPCGLETLEEDDLPLEGNKLASMEEL</sequence>
<evidence type="ECO:0000313" key="2">
    <source>
        <dbReference type="EMBL" id="KAG6584332.1"/>
    </source>
</evidence>
<gene>
    <name evidence="2" type="ORF">SDJN03_20264</name>
</gene>
<keyword evidence="3" id="KW-1185">Reference proteome</keyword>
<accession>A0AAV6MR94</accession>
<protein>
    <submittedName>
        <fullName evidence="2">Uncharacterized protein</fullName>
    </submittedName>
</protein>
<reference evidence="2 3" key="1">
    <citation type="journal article" date="2021" name="Hortic Res">
        <title>The domestication of Cucurbita argyrosperma as revealed by the genome of its wild relative.</title>
        <authorList>
            <person name="Barrera-Redondo J."/>
            <person name="Sanchez-de la Vega G."/>
            <person name="Aguirre-Liguori J.A."/>
            <person name="Castellanos-Morales G."/>
            <person name="Gutierrez-Guerrero Y.T."/>
            <person name="Aguirre-Dugua X."/>
            <person name="Aguirre-Planter E."/>
            <person name="Tenaillon M.I."/>
            <person name="Lira-Saade R."/>
            <person name="Eguiarte L.E."/>
        </authorList>
    </citation>
    <scope>NUCLEOTIDE SEQUENCE [LARGE SCALE GENOMIC DNA]</scope>
    <source>
        <strain evidence="2">JBR-2021</strain>
    </source>
</reference>
<feature type="region of interest" description="Disordered" evidence="1">
    <location>
        <begin position="58"/>
        <end position="106"/>
    </location>
</feature>
<evidence type="ECO:0000256" key="1">
    <source>
        <dbReference type="SAM" id="MobiDB-lite"/>
    </source>
</evidence>
<proteinExistence type="predicted"/>
<organism evidence="2 3">
    <name type="scientific">Cucurbita argyrosperma subsp. sororia</name>
    <dbReference type="NCBI Taxonomy" id="37648"/>
    <lineage>
        <taxon>Eukaryota</taxon>
        <taxon>Viridiplantae</taxon>
        <taxon>Streptophyta</taxon>
        <taxon>Embryophyta</taxon>
        <taxon>Tracheophyta</taxon>
        <taxon>Spermatophyta</taxon>
        <taxon>Magnoliopsida</taxon>
        <taxon>eudicotyledons</taxon>
        <taxon>Gunneridae</taxon>
        <taxon>Pentapetalae</taxon>
        <taxon>rosids</taxon>
        <taxon>fabids</taxon>
        <taxon>Cucurbitales</taxon>
        <taxon>Cucurbitaceae</taxon>
        <taxon>Cucurbiteae</taxon>
        <taxon>Cucurbita</taxon>
    </lineage>
</organism>
<feature type="non-terminal residue" evidence="2">
    <location>
        <position position="1"/>
    </location>
</feature>
<dbReference type="EMBL" id="JAGKQH010000013">
    <property type="protein sequence ID" value="KAG6584332.1"/>
    <property type="molecule type" value="Genomic_DNA"/>
</dbReference>
<evidence type="ECO:0000313" key="3">
    <source>
        <dbReference type="Proteomes" id="UP000685013"/>
    </source>
</evidence>
<comment type="caution">
    <text evidence="2">The sequence shown here is derived from an EMBL/GenBank/DDBJ whole genome shotgun (WGS) entry which is preliminary data.</text>
</comment>
<dbReference type="Proteomes" id="UP000685013">
    <property type="component" value="Chromosome 13"/>
</dbReference>
<feature type="compositionally biased region" description="Basic and acidic residues" evidence="1">
    <location>
        <begin position="62"/>
        <end position="75"/>
    </location>
</feature>
<dbReference type="AlphaFoldDB" id="A0AAV6MR94"/>